<sequence>MIRGHLSEGIPDVIPNHPGIDPNVDHAPFRRDILTDDEKRLSLHNALRYFPSDTHDVLAQEFADELNAYGRIYMHRYRPTHEEMRAYPIDTYPANSSHAAAIMLMIQNNLDPHVAQFPHELITYGGNGSVFQNWAQYRITMRYLSQMTDHQTLVMYSGHPLGLFPSHPNAPRVVVSNGMVIPNYSK</sequence>
<dbReference type="InterPro" id="IPR035400">
    <property type="entry name" value="Urocanase_N"/>
</dbReference>
<dbReference type="AlphaFoldDB" id="A0A382VMI6"/>
<evidence type="ECO:0000259" key="1">
    <source>
        <dbReference type="Pfam" id="PF17391"/>
    </source>
</evidence>
<feature type="non-terminal residue" evidence="2">
    <location>
        <position position="186"/>
    </location>
</feature>
<protein>
    <recommendedName>
        <fullName evidence="1">Urocanase N-terminal domain-containing protein</fullName>
    </recommendedName>
</protein>
<reference evidence="2" key="1">
    <citation type="submission" date="2018-05" db="EMBL/GenBank/DDBJ databases">
        <authorList>
            <person name="Lanie J.A."/>
            <person name="Ng W.-L."/>
            <person name="Kazmierczak K.M."/>
            <person name="Andrzejewski T.M."/>
            <person name="Davidsen T.M."/>
            <person name="Wayne K.J."/>
            <person name="Tettelin H."/>
            <person name="Glass J.I."/>
            <person name="Rusch D."/>
            <person name="Podicherti R."/>
            <person name="Tsui H.-C.T."/>
            <person name="Winkler M.E."/>
        </authorList>
    </citation>
    <scope>NUCLEOTIDE SEQUENCE</scope>
</reference>
<feature type="domain" description="Urocanase N-terminal" evidence="1">
    <location>
        <begin position="84"/>
        <end position="186"/>
    </location>
</feature>
<dbReference type="SUPFAM" id="SSF111326">
    <property type="entry name" value="Urocanase"/>
    <property type="match status" value="1"/>
</dbReference>
<dbReference type="Gene3D" id="3.40.1770.10">
    <property type="entry name" value="Urocanase superfamily"/>
    <property type="match status" value="1"/>
</dbReference>
<organism evidence="2">
    <name type="scientific">marine metagenome</name>
    <dbReference type="NCBI Taxonomy" id="408172"/>
    <lineage>
        <taxon>unclassified sequences</taxon>
        <taxon>metagenomes</taxon>
        <taxon>ecological metagenomes</taxon>
    </lineage>
</organism>
<name>A0A382VMI6_9ZZZZ</name>
<dbReference type="GO" id="GO:0006548">
    <property type="term" value="P:L-histidine catabolic process"/>
    <property type="evidence" value="ECO:0007669"/>
    <property type="project" value="TreeGrafter"/>
</dbReference>
<dbReference type="Pfam" id="PF17391">
    <property type="entry name" value="Urocanase_N"/>
    <property type="match status" value="1"/>
</dbReference>
<dbReference type="GO" id="GO:0016153">
    <property type="term" value="F:urocanate hydratase activity"/>
    <property type="evidence" value="ECO:0007669"/>
    <property type="project" value="TreeGrafter"/>
</dbReference>
<gene>
    <name evidence="2" type="ORF">METZ01_LOCUS400434</name>
</gene>
<dbReference type="EMBL" id="UINC01153070">
    <property type="protein sequence ID" value="SVD47580.1"/>
    <property type="molecule type" value="Genomic_DNA"/>
</dbReference>
<dbReference type="InterPro" id="IPR036190">
    <property type="entry name" value="Urocanase_sf"/>
</dbReference>
<proteinExistence type="predicted"/>
<dbReference type="PANTHER" id="PTHR12216:SF3">
    <property type="entry name" value="UROCANATE HYDRATASE"/>
    <property type="match status" value="1"/>
</dbReference>
<dbReference type="PANTHER" id="PTHR12216">
    <property type="entry name" value="UROCANATE HYDRATASE"/>
    <property type="match status" value="1"/>
</dbReference>
<accession>A0A382VMI6</accession>
<dbReference type="InterPro" id="IPR023637">
    <property type="entry name" value="Urocanase-like"/>
</dbReference>
<evidence type="ECO:0000313" key="2">
    <source>
        <dbReference type="EMBL" id="SVD47580.1"/>
    </source>
</evidence>